<protein>
    <submittedName>
        <fullName evidence="1">Uncharacterized protein</fullName>
    </submittedName>
</protein>
<accession>A0A2H0RNF2</accession>
<dbReference type="AlphaFoldDB" id="A0A2H0RNF2"/>
<dbReference type="Proteomes" id="UP000230084">
    <property type="component" value="Unassembled WGS sequence"/>
</dbReference>
<reference evidence="1 2" key="1">
    <citation type="submission" date="2017-09" db="EMBL/GenBank/DDBJ databases">
        <title>Depth-based differentiation of microbial function through sediment-hosted aquifers and enrichment of novel symbionts in the deep terrestrial subsurface.</title>
        <authorList>
            <person name="Probst A.J."/>
            <person name="Ladd B."/>
            <person name="Jarett J.K."/>
            <person name="Geller-Mcgrath D.E."/>
            <person name="Sieber C.M."/>
            <person name="Emerson J.B."/>
            <person name="Anantharaman K."/>
            <person name="Thomas B.C."/>
            <person name="Malmstrom R."/>
            <person name="Stieglmeier M."/>
            <person name="Klingl A."/>
            <person name="Woyke T."/>
            <person name="Ryan C.M."/>
            <person name="Banfield J.F."/>
        </authorList>
    </citation>
    <scope>NUCLEOTIDE SEQUENCE [LARGE SCALE GENOMIC DNA]</scope>
    <source>
        <strain evidence="1">CG10_big_fil_rev_8_21_14_0_10_50_16</strain>
    </source>
</reference>
<name>A0A2H0RNF2_9BACT</name>
<organism evidence="1 2">
    <name type="scientific">Candidatus Uhrbacteria bacterium CG10_big_fil_rev_8_21_14_0_10_50_16</name>
    <dbReference type="NCBI Taxonomy" id="1975039"/>
    <lineage>
        <taxon>Bacteria</taxon>
        <taxon>Candidatus Uhriibacteriota</taxon>
    </lineage>
</organism>
<proteinExistence type="predicted"/>
<gene>
    <name evidence="1" type="ORF">COV06_03680</name>
</gene>
<dbReference type="EMBL" id="PCYM01000006">
    <property type="protein sequence ID" value="PIR47524.1"/>
    <property type="molecule type" value="Genomic_DNA"/>
</dbReference>
<sequence length="281" mass="30451">MGIGLMFAWQRWGQPQFMGRTAAAGRRTPSNQVEERRLDFSSGNEVEDPNEPMGLALKLGQGPHTVRGQGTRLVEHIPAFVGRVDSSAGMATSAAGLEHVVLIFTGDVERDLRNRLQGNAGRTDPAMFLFIIGLFLSEAYLYLQSSGAGVWGKVLYNANGQLDWNRFTANLLSALQHKAYGERLAWEASAHSLAPEMARAWLEMSAGVTYMIQHGVERHFLGNALQNVIEPLQVALGDQAALVSGMRAHSSGLGQGHRTSFLGTVRSAQLGRHGSNDDDAA</sequence>
<evidence type="ECO:0000313" key="2">
    <source>
        <dbReference type="Proteomes" id="UP000230084"/>
    </source>
</evidence>
<comment type="caution">
    <text evidence="1">The sequence shown here is derived from an EMBL/GenBank/DDBJ whole genome shotgun (WGS) entry which is preliminary data.</text>
</comment>
<evidence type="ECO:0000313" key="1">
    <source>
        <dbReference type="EMBL" id="PIR47524.1"/>
    </source>
</evidence>